<dbReference type="InterPro" id="IPR000387">
    <property type="entry name" value="Tyr_Pase_dom"/>
</dbReference>
<evidence type="ECO:0000313" key="4">
    <source>
        <dbReference type="EMBL" id="VDL79618.1"/>
    </source>
</evidence>
<dbReference type="PANTHER" id="PTHR46163">
    <property type="entry name" value="TYROSINE-PROTEIN PHOSPHATASE-RELATED"/>
    <property type="match status" value="1"/>
</dbReference>
<dbReference type="InterPro" id="IPR003595">
    <property type="entry name" value="Tyr_Pase_cat"/>
</dbReference>
<evidence type="ECO:0000259" key="3">
    <source>
        <dbReference type="PROSITE" id="PS50056"/>
    </source>
</evidence>
<dbReference type="WBParaSite" id="NBR_0001602301-mRNA-1">
    <property type="protein sequence ID" value="NBR_0001602301-mRNA-1"/>
    <property type="gene ID" value="NBR_0001602301"/>
</dbReference>
<dbReference type="InterPro" id="IPR000242">
    <property type="entry name" value="PTP_cat"/>
</dbReference>
<dbReference type="Proteomes" id="UP000271162">
    <property type="component" value="Unassembled WGS sequence"/>
</dbReference>
<dbReference type="STRING" id="27835.A0A0N4YGS4"/>
<proteinExistence type="predicted"/>
<name>A0A0N4YGS4_NIPBR</name>
<feature type="domain" description="Tyrosine-protein phosphatase" evidence="2">
    <location>
        <begin position="1"/>
        <end position="79"/>
    </location>
</feature>
<keyword evidence="5" id="KW-1185">Reference proteome</keyword>
<organism evidence="6">
    <name type="scientific">Nippostrongylus brasiliensis</name>
    <name type="common">Rat hookworm</name>
    <dbReference type="NCBI Taxonomy" id="27835"/>
    <lineage>
        <taxon>Eukaryota</taxon>
        <taxon>Metazoa</taxon>
        <taxon>Ecdysozoa</taxon>
        <taxon>Nematoda</taxon>
        <taxon>Chromadorea</taxon>
        <taxon>Rhabditida</taxon>
        <taxon>Rhabditina</taxon>
        <taxon>Rhabditomorpha</taxon>
        <taxon>Strongyloidea</taxon>
        <taxon>Heligmosomidae</taxon>
        <taxon>Nippostrongylus</taxon>
    </lineage>
</organism>
<feature type="domain" description="Tyrosine specific protein phosphatases" evidence="3">
    <location>
        <begin position="1"/>
        <end position="70"/>
    </location>
</feature>
<dbReference type="GO" id="GO:0004725">
    <property type="term" value="F:protein tyrosine phosphatase activity"/>
    <property type="evidence" value="ECO:0007669"/>
    <property type="project" value="InterPro"/>
</dbReference>
<dbReference type="PROSITE" id="PS50055">
    <property type="entry name" value="TYR_PHOSPHATASE_PTP"/>
    <property type="match status" value="1"/>
</dbReference>
<accession>A0A0N4YGS4</accession>
<dbReference type="SUPFAM" id="SSF52799">
    <property type="entry name" value="(Phosphotyrosine protein) phosphatases II"/>
    <property type="match status" value="1"/>
</dbReference>
<evidence type="ECO:0000313" key="5">
    <source>
        <dbReference type="Proteomes" id="UP000271162"/>
    </source>
</evidence>
<sequence length="149" mass="17394">MVRELGRSRSSGKSCCYHGIATGVGRSGCFVAIELAAHHAATRPVFSMEAVLKDLRDQRMHCIQNDMQYLYVYRGFVEMLIDRGIVKRNDVLKFITDYEHLLKRKRSKPTPDSAEKNQESKEKESKEKESKEKDEFIPSVYFNDPYRYY</sequence>
<feature type="region of interest" description="Disordered" evidence="1">
    <location>
        <begin position="104"/>
        <end position="136"/>
    </location>
</feature>
<dbReference type="SMART" id="SM00404">
    <property type="entry name" value="PTPc_motif"/>
    <property type="match status" value="1"/>
</dbReference>
<dbReference type="InterPro" id="IPR052782">
    <property type="entry name" value="Oocyte-zygote_transition_reg"/>
</dbReference>
<evidence type="ECO:0000256" key="1">
    <source>
        <dbReference type="SAM" id="MobiDB-lite"/>
    </source>
</evidence>
<evidence type="ECO:0000313" key="6">
    <source>
        <dbReference type="WBParaSite" id="NBR_0001602301-mRNA-1"/>
    </source>
</evidence>
<reference evidence="4 5" key="2">
    <citation type="submission" date="2018-11" db="EMBL/GenBank/DDBJ databases">
        <authorList>
            <consortium name="Pathogen Informatics"/>
        </authorList>
    </citation>
    <scope>NUCLEOTIDE SEQUENCE [LARGE SCALE GENOMIC DNA]</scope>
</reference>
<feature type="compositionally biased region" description="Basic and acidic residues" evidence="1">
    <location>
        <begin position="113"/>
        <end position="136"/>
    </location>
</feature>
<dbReference type="AlphaFoldDB" id="A0A0N4YGS4"/>
<evidence type="ECO:0000259" key="2">
    <source>
        <dbReference type="PROSITE" id="PS50055"/>
    </source>
</evidence>
<dbReference type="PROSITE" id="PS50056">
    <property type="entry name" value="TYR_PHOSPHATASE_2"/>
    <property type="match status" value="1"/>
</dbReference>
<reference evidence="6" key="1">
    <citation type="submission" date="2017-02" db="UniProtKB">
        <authorList>
            <consortium name="WormBaseParasite"/>
        </authorList>
    </citation>
    <scope>IDENTIFICATION</scope>
</reference>
<dbReference type="Pfam" id="PF00102">
    <property type="entry name" value="Y_phosphatase"/>
    <property type="match status" value="1"/>
</dbReference>
<dbReference type="InterPro" id="IPR029021">
    <property type="entry name" value="Prot-tyrosine_phosphatase-like"/>
</dbReference>
<protein>
    <submittedName>
        <fullName evidence="6">Protein-tyrosine-phosphatase</fullName>
    </submittedName>
</protein>
<dbReference type="Gene3D" id="3.90.190.10">
    <property type="entry name" value="Protein tyrosine phosphatase superfamily"/>
    <property type="match status" value="1"/>
</dbReference>
<gene>
    <name evidence="4" type="ORF">NBR_LOCUS16024</name>
</gene>
<dbReference type="EMBL" id="UYSL01022000">
    <property type="protein sequence ID" value="VDL79618.1"/>
    <property type="molecule type" value="Genomic_DNA"/>
</dbReference>